<evidence type="ECO:0000256" key="2">
    <source>
        <dbReference type="SAM" id="Phobius"/>
    </source>
</evidence>
<comment type="similarity">
    <text evidence="1">Belongs to the ARG7 family.</text>
</comment>
<proteinExistence type="inferred from homology"/>
<comment type="caution">
    <text evidence="3">The sequence shown here is derived from an EMBL/GenBank/DDBJ whole genome shotgun (WGS) entry which is preliminary data.</text>
</comment>
<feature type="transmembrane region" description="Helical" evidence="2">
    <location>
        <begin position="105"/>
        <end position="126"/>
    </location>
</feature>
<evidence type="ECO:0000313" key="4">
    <source>
        <dbReference type="Proteomes" id="UP000317650"/>
    </source>
</evidence>
<keyword evidence="2" id="KW-0472">Membrane</keyword>
<dbReference type="Pfam" id="PF02519">
    <property type="entry name" value="Auxin_inducible"/>
    <property type="match status" value="1"/>
</dbReference>
<dbReference type="EMBL" id="PYDT01000003">
    <property type="protein sequence ID" value="THU66489.1"/>
    <property type="molecule type" value="Genomic_DNA"/>
</dbReference>
<reference evidence="3 4" key="1">
    <citation type="journal article" date="2019" name="Nat. Plants">
        <title>Genome sequencing of Musa balbisiana reveals subgenome evolution and function divergence in polyploid bananas.</title>
        <authorList>
            <person name="Yao X."/>
        </authorList>
    </citation>
    <scope>NUCLEOTIDE SEQUENCE [LARGE SCALE GENOMIC DNA]</scope>
    <source>
        <strain evidence="4">cv. DH-PKW</strain>
        <tissue evidence="3">Leaves</tissue>
    </source>
</reference>
<protein>
    <submittedName>
        <fullName evidence="3">Uncharacterized protein</fullName>
    </submittedName>
</protein>
<sequence>MPRFGAAKVKAAAEMPPKGCMAVRVGQEGEEQRRFVVPVAYLDHPLFAELLDMATQEYGFNQNGPIAIPCGVDHFRHVSDVIQSDQGAAAGHHRHRLRHFAAFDFFFPFFLGVVVHCHELILWAVVHCSELKWRPKAPAEDHHE</sequence>
<dbReference type="GO" id="GO:0009733">
    <property type="term" value="P:response to auxin"/>
    <property type="evidence" value="ECO:0007669"/>
    <property type="project" value="InterPro"/>
</dbReference>
<dbReference type="PANTHER" id="PTHR31374">
    <property type="entry name" value="AUXIN-INDUCED PROTEIN-LIKE-RELATED"/>
    <property type="match status" value="1"/>
</dbReference>
<keyword evidence="2" id="KW-1133">Transmembrane helix</keyword>
<dbReference type="Proteomes" id="UP000317650">
    <property type="component" value="Chromosome 5"/>
</dbReference>
<name>A0A4S8JW67_MUSBA</name>
<evidence type="ECO:0000256" key="1">
    <source>
        <dbReference type="ARBA" id="ARBA00006974"/>
    </source>
</evidence>
<keyword evidence="2" id="KW-0812">Transmembrane</keyword>
<organism evidence="3 4">
    <name type="scientific">Musa balbisiana</name>
    <name type="common">Banana</name>
    <dbReference type="NCBI Taxonomy" id="52838"/>
    <lineage>
        <taxon>Eukaryota</taxon>
        <taxon>Viridiplantae</taxon>
        <taxon>Streptophyta</taxon>
        <taxon>Embryophyta</taxon>
        <taxon>Tracheophyta</taxon>
        <taxon>Spermatophyta</taxon>
        <taxon>Magnoliopsida</taxon>
        <taxon>Liliopsida</taxon>
        <taxon>Zingiberales</taxon>
        <taxon>Musaceae</taxon>
        <taxon>Musa</taxon>
    </lineage>
</organism>
<keyword evidence="4" id="KW-1185">Reference proteome</keyword>
<dbReference type="PANTHER" id="PTHR31374:SF29">
    <property type="entry name" value="SAUR-LIKE AUXIN-RESPONSIVE PROTEIN FAMILY"/>
    <property type="match status" value="1"/>
</dbReference>
<gene>
    <name evidence="3" type="ORF">C4D60_Mb05t14700</name>
</gene>
<accession>A0A4S8JW67</accession>
<dbReference type="InterPro" id="IPR003676">
    <property type="entry name" value="SAUR_fam"/>
</dbReference>
<evidence type="ECO:0000313" key="3">
    <source>
        <dbReference type="EMBL" id="THU66489.1"/>
    </source>
</evidence>
<dbReference type="AlphaFoldDB" id="A0A4S8JW67"/>